<proteinExistence type="inferred from homology"/>
<dbReference type="Pfam" id="PF09290">
    <property type="entry name" value="AcetDehyd-dimer"/>
    <property type="match status" value="1"/>
</dbReference>
<comment type="catalytic activity">
    <reaction evidence="1">
        <text>acetaldehyde + NAD(+) + CoA = acetyl-CoA + NADH + H(+)</text>
        <dbReference type="Rhea" id="RHEA:23288"/>
        <dbReference type="ChEBI" id="CHEBI:15343"/>
        <dbReference type="ChEBI" id="CHEBI:15378"/>
        <dbReference type="ChEBI" id="CHEBI:57287"/>
        <dbReference type="ChEBI" id="CHEBI:57288"/>
        <dbReference type="ChEBI" id="CHEBI:57540"/>
        <dbReference type="ChEBI" id="CHEBI:57945"/>
        <dbReference type="EC" id="1.2.1.10"/>
    </reaction>
</comment>
<keyword evidence="1" id="KW-0560">Oxidoreductase</keyword>
<accession>A0ABN6AWN5</accession>
<evidence type="ECO:0000256" key="1">
    <source>
        <dbReference type="HAMAP-Rule" id="MF_01657"/>
    </source>
</evidence>
<dbReference type="SUPFAM" id="SSF55347">
    <property type="entry name" value="Glyceraldehyde-3-phosphate dehydrogenase-like, C-terminal domain"/>
    <property type="match status" value="1"/>
</dbReference>
<dbReference type="EMBL" id="AP022606">
    <property type="protein sequence ID" value="BBZ09932.1"/>
    <property type="molecule type" value="Genomic_DNA"/>
</dbReference>
<dbReference type="InterPro" id="IPR003361">
    <property type="entry name" value="Acetaldehyde_dehydrogenase"/>
</dbReference>
<reference evidence="3 4" key="1">
    <citation type="journal article" date="2019" name="Emerg. Microbes Infect.">
        <title>Comprehensive subspecies identification of 175 nontuberculous mycobacteria species based on 7547 genomic profiles.</title>
        <authorList>
            <person name="Matsumoto Y."/>
            <person name="Kinjo T."/>
            <person name="Motooka D."/>
            <person name="Nabeya D."/>
            <person name="Jung N."/>
            <person name="Uechi K."/>
            <person name="Horii T."/>
            <person name="Iida T."/>
            <person name="Fujita J."/>
            <person name="Nakamura S."/>
        </authorList>
    </citation>
    <scope>NUCLEOTIDE SEQUENCE [LARGE SCALE GENOMIC DNA]</scope>
    <source>
        <strain evidence="3 4">JCM 12687</strain>
    </source>
</reference>
<dbReference type="InterPro" id="IPR015426">
    <property type="entry name" value="Acetylaldehyde_DH_C"/>
</dbReference>
<organism evidence="3 4">
    <name type="scientific">Mycobacterium branderi</name>
    <dbReference type="NCBI Taxonomy" id="43348"/>
    <lineage>
        <taxon>Bacteria</taxon>
        <taxon>Bacillati</taxon>
        <taxon>Actinomycetota</taxon>
        <taxon>Actinomycetes</taxon>
        <taxon>Mycobacteriales</taxon>
        <taxon>Mycobacteriaceae</taxon>
        <taxon>Mycobacterium</taxon>
    </lineage>
</organism>
<gene>
    <name evidence="3" type="ORF">MBRA_01270</name>
</gene>
<keyword evidence="1" id="KW-0058">Aromatic hydrocarbons catabolism</keyword>
<evidence type="ECO:0000313" key="4">
    <source>
        <dbReference type="Proteomes" id="UP000467379"/>
    </source>
</evidence>
<dbReference type="EC" id="1.2.1.10" evidence="1"/>
<keyword evidence="4" id="KW-1185">Reference proteome</keyword>
<evidence type="ECO:0000259" key="2">
    <source>
        <dbReference type="Pfam" id="PF09290"/>
    </source>
</evidence>
<dbReference type="HAMAP" id="MF_01657">
    <property type="entry name" value="Ac_ald_DH_ac"/>
    <property type="match status" value="1"/>
</dbReference>
<feature type="domain" description="Acetaldehyde dehydrogenase C-terminal" evidence="2">
    <location>
        <begin position="11"/>
        <end position="158"/>
    </location>
</feature>
<comment type="caution">
    <text evidence="1">Lacks conserved residue(s) required for the propagation of feature annotation.</text>
</comment>
<dbReference type="Proteomes" id="UP000467379">
    <property type="component" value="Chromosome"/>
</dbReference>
<sequence>MGTELDLTLSATAPIVTAVARSGTVSYAEIVSSISSKSASPCTRANVDDFIETTAAALQVVGGAQRAKAVMVLNSADPPIMMRTTVYCLVNGDADHQQIESDVLATVESVRKSVPGYRLKQRIQFETFSSANPLHIPETGKFTGSRVSVLLELTGAGAT</sequence>
<protein>
    <recommendedName>
        <fullName evidence="1">Acetaldehyde dehydrogenase</fullName>
        <ecNumber evidence="1">1.2.1.10</ecNumber>
    </recommendedName>
    <alternativeName>
        <fullName evidence="1">Acetaldehyde dehydrogenase [acetylating]</fullName>
    </alternativeName>
</protein>
<dbReference type="Gene3D" id="3.30.360.10">
    <property type="entry name" value="Dihydrodipicolinate Reductase, domain 2"/>
    <property type="match status" value="1"/>
</dbReference>
<keyword evidence="1" id="KW-0520">NAD</keyword>
<evidence type="ECO:0000313" key="3">
    <source>
        <dbReference type="EMBL" id="BBZ09932.1"/>
    </source>
</evidence>
<name>A0ABN6AWN5_9MYCO</name>
<comment type="similarity">
    <text evidence="1">Belongs to the acetaldehyde dehydrogenase family.</text>
</comment>
<dbReference type="CDD" id="cd23933">
    <property type="entry name" value="ALDH_C"/>
    <property type="match status" value="1"/>
</dbReference>